<dbReference type="PIRSF" id="PIRSF006630">
    <property type="entry name" value="NADS_GAT"/>
    <property type="match status" value="1"/>
</dbReference>
<evidence type="ECO:0000256" key="10">
    <source>
        <dbReference type="PIRNR" id="PIRNR006630"/>
    </source>
</evidence>
<dbReference type="GO" id="GO:0004359">
    <property type="term" value="F:glutaminase activity"/>
    <property type="evidence" value="ECO:0007669"/>
    <property type="project" value="InterPro"/>
</dbReference>
<protein>
    <recommendedName>
        <fullName evidence="4 10">Glutamine-dependent NAD(+) synthetase</fullName>
        <ecNumber evidence="3 10">6.3.5.1</ecNumber>
    </recommendedName>
    <alternativeName>
        <fullName evidence="9 10">NAD(+) synthase [glutamine-hydrolyzing]</fullName>
    </alternativeName>
</protein>
<keyword evidence="13" id="KW-1185">Reference proteome</keyword>
<dbReference type="InterPro" id="IPR003010">
    <property type="entry name" value="C-N_Hydrolase"/>
</dbReference>
<dbReference type="NCBIfam" id="TIGR00552">
    <property type="entry name" value="nadE"/>
    <property type="match status" value="1"/>
</dbReference>
<comment type="pathway">
    <text evidence="1 10">Cofactor biosynthesis; NAD(+) biosynthesis; NAD(+) from deamido-NAD(+) (L-Gln route): step 1/1.</text>
</comment>
<dbReference type="SUPFAM" id="SSF52402">
    <property type="entry name" value="Adenine nucleotide alpha hydrolases-like"/>
    <property type="match status" value="1"/>
</dbReference>
<dbReference type="SUPFAM" id="SSF56317">
    <property type="entry name" value="Carbon-nitrogen hydrolase"/>
    <property type="match status" value="1"/>
</dbReference>
<dbReference type="PANTHER" id="PTHR23090:SF9">
    <property type="entry name" value="GLUTAMINE-DEPENDENT NAD(+) SYNTHETASE"/>
    <property type="match status" value="1"/>
</dbReference>
<dbReference type="CDD" id="cd00553">
    <property type="entry name" value="NAD_synthase"/>
    <property type="match status" value="1"/>
</dbReference>
<evidence type="ECO:0000313" key="13">
    <source>
        <dbReference type="Proteomes" id="UP000728032"/>
    </source>
</evidence>
<dbReference type="FunFam" id="3.40.50.620:FF:000036">
    <property type="entry name" value="Glutamine-dependent NAD(+) synthetase"/>
    <property type="match status" value="1"/>
</dbReference>
<comment type="similarity">
    <text evidence="2 10">In the C-terminal section; belongs to the NAD synthetase family.</text>
</comment>
<keyword evidence="8 10" id="KW-0520">NAD</keyword>
<dbReference type="EMBL" id="CAJPVJ010002324">
    <property type="protein sequence ID" value="CAG2166132.1"/>
    <property type="molecule type" value="Genomic_DNA"/>
</dbReference>
<dbReference type="GO" id="GO:0005737">
    <property type="term" value="C:cytoplasm"/>
    <property type="evidence" value="ECO:0007669"/>
    <property type="project" value="InterPro"/>
</dbReference>
<dbReference type="Gene3D" id="3.40.50.620">
    <property type="entry name" value="HUPs"/>
    <property type="match status" value="1"/>
</dbReference>
<evidence type="ECO:0000256" key="4">
    <source>
        <dbReference type="ARBA" id="ARBA00017309"/>
    </source>
</evidence>
<dbReference type="Pfam" id="PF02540">
    <property type="entry name" value="NAD_synthase"/>
    <property type="match status" value="1"/>
</dbReference>
<keyword evidence="7 10" id="KW-0067">ATP-binding</keyword>
<dbReference type="CDD" id="cd07570">
    <property type="entry name" value="GAT_Gln-NAD-synth"/>
    <property type="match status" value="1"/>
</dbReference>
<dbReference type="EC" id="6.3.5.1" evidence="3 10"/>
<dbReference type="PROSITE" id="PS50263">
    <property type="entry name" value="CN_HYDROLASE"/>
    <property type="match status" value="1"/>
</dbReference>
<dbReference type="Proteomes" id="UP000728032">
    <property type="component" value="Unassembled WGS sequence"/>
</dbReference>
<dbReference type="GO" id="GO:0005524">
    <property type="term" value="F:ATP binding"/>
    <property type="evidence" value="ECO:0007669"/>
    <property type="project" value="UniProtKB-UniRule"/>
</dbReference>
<dbReference type="OrthoDB" id="2020662at2759"/>
<evidence type="ECO:0000256" key="9">
    <source>
        <dbReference type="ARBA" id="ARBA00030681"/>
    </source>
</evidence>
<evidence type="ECO:0000256" key="8">
    <source>
        <dbReference type="ARBA" id="ARBA00023027"/>
    </source>
</evidence>
<organism evidence="12">
    <name type="scientific">Oppiella nova</name>
    <dbReference type="NCBI Taxonomy" id="334625"/>
    <lineage>
        <taxon>Eukaryota</taxon>
        <taxon>Metazoa</taxon>
        <taxon>Ecdysozoa</taxon>
        <taxon>Arthropoda</taxon>
        <taxon>Chelicerata</taxon>
        <taxon>Arachnida</taxon>
        <taxon>Acari</taxon>
        <taxon>Acariformes</taxon>
        <taxon>Sarcoptiformes</taxon>
        <taxon>Oribatida</taxon>
        <taxon>Brachypylina</taxon>
        <taxon>Oppioidea</taxon>
        <taxon>Oppiidae</taxon>
        <taxon>Oppiella</taxon>
    </lineage>
</organism>
<evidence type="ECO:0000256" key="6">
    <source>
        <dbReference type="ARBA" id="ARBA00022741"/>
    </source>
</evidence>
<dbReference type="PANTHER" id="PTHR23090">
    <property type="entry name" value="NH 3 /GLUTAMINE-DEPENDENT NAD + SYNTHETASE"/>
    <property type="match status" value="1"/>
</dbReference>
<dbReference type="InterPro" id="IPR003694">
    <property type="entry name" value="NAD_synthase"/>
</dbReference>
<evidence type="ECO:0000259" key="11">
    <source>
        <dbReference type="PROSITE" id="PS50263"/>
    </source>
</evidence>
<gene>
    <name evidence="12" type="ORF">ONB1V03_LOCUS5659</name>
</gene>
<reference evidence="12" key="1">
    <citation type="submission" date="2020-11" db="EMBL/GenBank/DDBJ databases">
        <authorList>
            <person name="Tran Van P."/>
        </authorList>
    </citation>
    <scope>NUCLEOTIDE SEQUENCE</scope>
</reference>
<dbReference type="InterPro" id="IPR014445">
    <property type="entry name" value="Gln-dep_NAD_synthase"/>
</dbReference>
<dbReference type="HAMAP" id="MF_02090">
    <property type="entry name" value="NadE_glutamine_dep"/>
    <property type="match status" value="1"/>
</dbReference>
<evidence type="ECO:0000256" key="7">
    <source>
        <dbReference type="ARBA" id="ARBA00022840"/>
    </source>
</evidence>
<dbReference type="Gene3D" id="3.60.110.10">
    <property type="entry name" value="Carbon-nitrogen hydrolase"/>
    <property type="match status" value="1"/>
</dbReference>
<proteinExistence type="inferred from homology"/>
<dbReference type="GO" id="GO:0003952">
    <property type="term" value="F:NAD+ synthase (glutamine-hydrolyzing) activity"/>
    <property type="evidence" value="ECO:0007669"/>
    <property type="project" value="UniProtKB-UniRule"/>
</dbReference>
<evidence type="ECO:0000256" key="1">
    <source>
        <dbReference type="ARBA" id="ARBA00005188"/>
    </source>
</evidence>
<name>A0A7R9LR11_9ACAR</name>
<evidence type="ECO:0000256" key="2">
    <source>
        <dbReference type="ARBA" id="ARBA00007145"/>
    </source>
</evidence>
<dbReference type="UniPathway" id="UPA00253">
    <property type="reaction ID" value="UER00334"/>
</dbReference>
<evidence type="ECO:0000313" key="12">
    <source>
        <dbReference type="EMBL" id="CAD7646307.1"/>
    </source>
</evidence>
<keyword evidence="5 10" id="KW-0436">Ligase</keyword>
<dbReference type="InterPro" id="IPR014729">
    <property type="entry name" value="Rossmann-like_a/b/a_fold"/>
</dbReference>
<evidence type="ECO:0000256" key="3">
    <source>
        <dbReference type="ARBA" id="ARBA00012743"/>
    </source>
</evidence>
<evidence type="ECO:0000256" key="5">
    <source>
        <dbReference type="ARBA" id="ARBA00022598"/>
    </source>
</evidence>
<dbReference type="InterPro" id="IPR022310">
    <property type="entry name" value="NAD/GMP_synthase"/>
</dbReference>
<dbReference type="Pfam" id="PF00795">
    <property type="entry name" value="CN_hydrolase"/>
    <property type="match status" value="1"/>
</dbReference>
<dbReference type="GO" id="GO:0009435">
    <property type="term" value="P:NAD+ biosynthetic process"/>
    <property type="evidence" value="ECO:0007669"/>
    <property type="project" value="UniProtKB-UniRule"/>
</dbReference>
<dbReference type="EMBL" id="OC917149">
    <property type="protein sequence ID" value="CAD7646307.1"/>
    <property type="molecule type" value="Genomic_DNA"/>
</dbReference>
<dbReference type="AlphaFoldDB" id="A0A7R9LR11"/>
<keyword evidence="6 10" id="KW-0547">Nucleotide-binding</keyword>
<comment type="catalytic activity">
    <reaction evidence="10">
        <text>deamido-NAD(+) + L-glutamine + ATP + H2O = L-glutamate + AMP + diphosphate + NAD(+) + H(+)</text>
        <dbReference type="Rhea" id="RHEA:24384"/>
        <dbReference type="ChEBI" id="CHEBI:15377"/>
        <dbReference type="ChEBI" id="CHEBI:15378"/>
        <dbReference type="ChEBI" id="CHEBI:29985"/>
        <dbReference type="ChEBI" id="CHEBI:30616"/>
        <dbReference type="ChEBI" id="CHEBI:33019"/>
        <dbReference type="ChEBI" id="CHEBI:57540"/>
        <dbReference type="ChEBI" id="CHEBI:58359"/>
        <dbReference type="ChEBI" id="CHEBI:58437"/>
        <dbReference type="ChEBI" id="CHEBI:456215"/>
        <dbReference type="EC" id="6.3.5.1"/>
    </reaction>
</comment>
<accession>A0A7R9LR11</accession>
<dbReference type="InterPro" id="IPR036526">
    <property type="entry name" value="C-N_Hydrolase_sf"/>
</dbReference>
<sequence length="737" mass="83808">MMSRIGVAVCSLNQLSLDFDGNSKRIIQSIKEAIDLGASIRVGPELEITGYGCEDAFYEMDTTYHSWQVLAQIIEQDFKDILIDIGMPVLKDSALYNCRILLLNSQIVLIRPKTRLALNGNYRESRWFTAWDDGSQGLMAWYSLPPLITAVNGQTRAPFGDKAVLELTLDSTHSMVSASTFRIGFEICEELWHSDAQHISLYGKRGCHLILNSSASYWEIRKLCRVLDLMKSATFKSGGVYAFANQIGCDGGGRLCFYGRSVVVMNGDLLTMTSDRETMFNEIQTAIAYIDPNDVTQYRLQNNIKTQTHKIMGNNLIFDASKGNNYNSLDLNIQQIITININGFNILRTSNTVQKPISMNHLNLRPEQEIMVYCSLWLWDYLRRCIKRGLEGFIVPLSGGLDSSSVVCLVYSLCTLLHQQITLKNTQIIDYLKIVFKDPDVIDKIHSPKDICNKLLKCVYLSTRYSGQDSYDRAKSLAQSVNCRFFAHNFDDIFKLIGSSVPTETSVDENVVTLQKQNLQARLRMVLTYYMSEGKRLVLATGNVDEALVGYLTKYDCSSADLNPIGSISKNDLKNFMRFCKDFIPDTNNAINRIVDAIPSAELTGEDQKDEDDLGLTYDELSVFGKLRRGQFGAYGPYGMFCKLWEERHCHHISSVIKDLSQTTSPEVIAAKVKRFFTLYANNRHKQTVLTPALHSETYSPDDNRFDQRQFLFDPEWKFQFRQIDIRVQQINQNKLD</sequence>
<feature type="domain" description="CN hydrolase" evidence="11">
    <location>
        <begin position="5"/>
        <end position="292"/>
    </location>
</feature>